<dbReference type="AlphaFoldDB" id="A0A1U7W0Q7"/>
<dbReference type="Pfam" id="PF03372">
    <property type="entry name" value="Exo_endo_phos"/>
    <property type="match status" value="1"/>
</dbReference>
<evidence type="ECO:0000313" key="2">
    <source>
        <dbReference type="Proteomes" id="UP000189701"/>
    </source>
</evidence>
<evidence type="ECO:0000313" key="3">
    <source>
        <dbReference type="RefSeq" id="XP_009770786.1"/>
    </source>
</evidence>
<dbReference type="RefSeq" id="XP_009770786.1">
    <property type="nucleotide sequence ID" value="XM_009772484.1"/>
</dbReference>
<reference evidence="2" key="1">
    <citation type="journal article" date="2013" name="Genome Biol.">
        <title>Reference genomes and transcriptomes of Nicotiana sylvestris and Nicotiana tomentosiformis.</title>
        <authorList>
            <person name="Sierro N."/>
            <person name="Battey J.N."/>
            <person name="Ouadi S."/>
            <person name="Bovet L."/>
            <person name="Goepfert S."/>
            <person name="Bakaher N."/>
            <person name="Peitsch M.C."/>
            <person name="Ivanov N.V."/>
        </authorList>
    </citation>
    <scope>NUCLEOTIDE SEQUENCE [LARGE SCALE GENOMIC DNA]</scope>
</reference>
<dbReference type="InterPro" id="IPR036691">
    <property type="entry name" value="Endo/exonu/phosph_ase_sf"/>
</dbReference>
<reference evidence="3" key="2">
    <citation type="submission" date="2025-08" db="UniProtKB">
        <authorList>
            <consortium name="RefSeq"/>
        </authorList>
    </citation>
    <scope>IDENTIFICATION</scope>
    <source>
        <tissue evidence="3">Leaf</tissue>
    </source>
</reference>
<dbReference type="eggNOG" id="KOG1075">
    <property type="taxonomic scope" value="Eukaryota"/>
</dbReference>
<name>A0A1U7W0Q7_NICSY</name>
<accession>A0A1U7W0Q7</accession>
<dbReference type="SUPFAM" id="SSF56219">
    <property type="entry name" value="DNase I-like"/>
    <property type="match status" value="1"/>
</dbReference>
<protein>
    <submittedName>
        <fullName evidence="3">Uncharacterized protein LOC104221413</fullName>
    </submittedName>
</protein>
<dbReference type="PANTHER" id="PTHR33710">
    <property type="entry name" value="BNAC02G09200D PROTEIN"/>
    <property type="match status" value="1"/>
</dbReference>
<sequence length="237" mass="27495">MKIDKRKLEIREETALKIVSTPKKKKGSMEVQNLVFNMNFPESSSRSRGKSTFNYIYCLQESKLEGDVQSFVKQIWGFRWVIFGCLEASGSRGGILVLWDSRSWKGEVINVGSYSITVKFDAQAYNFSWHLIGVYAPHCRPERRNVWWEVAASRRSFDGPWVVCGDFNVTRFMEERRDISIISRAMTEFSNFIENLELLDPPLLGGVFTWTRSNNSHIASRLDRFLFSFDWDESLGT</sequence>
<dbReference type="GO" id="GO:0003824">
    <property type="term" value="F:catalytic activity"/>
    <property type="evidence" value="ECO:0007669"/>
    <property type="project" value="InterPro"/>
</dbReference>
<dbReference type="PANTHER" id="PTHR33710:SF71">
    <property type="entry name" value="ENDONUCLEASE_EXONUCLEASE_PHOSPHATASE DOMAIN-CONTAINING PROTEIN"/>
    <property type="match status" value="1"/>
</dbReference>
<dbReference type="OrthoDB" id="692400at2759"/>
<proteinExistence type="predicted"/>
<evidence type="ECO:0000259" key="1">
    <source>
        <dbReference type="Pfam" id="PF03372"/>
    </source>
</evidence>
<dbReference type="Gene3D" id="3.60.10.10">
    <property type="entry name" value="Endonuclease/exonuclease/phosphatase"/>
    <property type="match status" value="1"/>
</dbReference>
<keyword evidence="2" id="KW-1185">Reference proteome</keyword>
<dbReference type="Proteomes" id="UP000189701">
    <property type="component" value="Unplaced"/>
</dbReference>
<organism evidence="2 3">
    <name type="scientific">Nicotiana sylvestris</name>
    <name type="common">Wood tobacco</name>
    <name type="synonym">South American tobacco</name>
    <dbReference type="NCBI Taxonomy" id="4096"/>
    <lineage>
        <taxon>Eukaryota</taxon>
        <taxon>Viridiplantae</taxon>
        <taxon>Streptophyta</taxon>
        <taxon>Embryophyta</taxon>
        <taxon>Tracheophyta</taxon>
        <taxon>Spermatophyta</taxon>
        <taxon>Magnoliopsida</taxon>
        <taxon>eudicotyledons</taxon>
        <taxon>Gunneridae</taxon>
        <taxon>Pentapetalae</taxon>
        <taxon>asterids</taxon>
        <taxon>lamiids</taxon>
        <taxon>Solanales</taxon>
        <taxon>Solanaceae</taxon>
        <taxon>Nicotianoideae</taxon>
        <taxon>Nicotianeae</taxon>
        <taxon>Nicotiana</taxon>
    </lineage>
</organism>
<gene>
    <name evidence="3" type="primary">LOC104221413</name>
</gene>
<dbReference type="InterPro" id="IPR005135">
    <property type="entry name" value="Endo/exonuclease/phosphatase"/>
</dbReference>
<feature type="domain" description="Endonuclease/exonuclease/phosphatase" evidence="1">
    <location>
        <begin position="54"/>
        <end position="228"/>
    </location>
</feature>